<dbReference type="GO" id="GO:0019013">
    <property type="term" value="C:viral nucleocapsid"/>
    <property type="evidence" value="ECO:0007669"/>
    <property type="project" value="InterPro"/>
</dbReference>
<sequence>MVTVRVVRRPYHRRQRRRTRRVTRTETVVRARSSNGRRRIVYQTSKMTKVGNRRMRGGFLPLLPLLGPIIASAIGAVPGIVMAAKSR</sequence>
<keyword evidence="2" id="KW-0946">Virion</keyword>
<protein>
    <submittedName>
        <fullName evidence="7">PX</fullName>
    </submittedName>
</protein>
<feature type="compositionally biased region" description="Basic residues" evidence="5">
    <location>
        <begin position="9"/>
        <end position="22"/>
    </location>
</feature>
<reference evidence="7" key="1">
    <citation type="submission" date="2014-06" db="EMBL/GenBank/DDBJ databases">
        <title>PCR screening of carcasses of captive reptiles reveals a high prevalence of adenoviruses.</title>
        <authorList>
            <person name="Penzes J.J."/>
            <person name="Benko M."/>
            <person name="Doszpoly A."/>
            <person name="Harrach B."/>
        </authorList>
    </citation>
    <scope>NUCLEOTIDE SEQUENCE</scope>
    <source>
        <strain evidence="7">20111</strain>
    </source>
</reference>
<keyword evidence="3" id="KW-0426">Late protein</keyword>
<accession>A0A0H3VBX8</accession>
<comment type="subcellular location">
    <subcellularLocation>
        <location evidence="1">Virion</location>
    </subcellularLocation>
</comment>
<proteinExistence type="predicted"/>
<evidence type="ECO:0000256" key="1">
    <source>
        <dbReference type="ARBA" id="ARBA00004328"/>
    </source>
</evidence>
<feature type="transmembrane region" description="Helical" evidence="6">
    <location>
        <begin position="59"/>
        <end position="84"/>
    </location>
</feature>
<dbReference type="GO" id="GO:0003677">
    <property type="term" value="F:DNA binding"/>
    <property type="evidence" value="ECO:0007669"/>
    <property type="project" value="UniProtKB-KW"/>
</dbReference>
<evidence type="ECO:0000256" key="6">
    <source>
        <dbReference type="SAM" id="Phobius"/>
    </source>
</evidence>
<name>A0A0H3VBX8_9ADEN</name>
<evidence type="ECO:0000256" key="2">
    <source>
        <dbReference type="ARBA" id="ARBA00022844"/>
    </source>
</evidence>
<evidence type="ECO:0000256" key="5">
    <source>
        <dbReference type="SAM" id="MobiDB-lite"/>
    </source>
</evidence>
<dbReference type="EMBL" id="KM026522">
    <property type="protein sequence ID" value="AJW67409.1"/>
    <property type="molecule type" value="Genomic_DNA"/>
</dbReference>
<evidence type="ECO:0000256" key="4">
    <source>
        <dbReference type="ARBA" id="ARBA00023125"/>
    </source>
</evidence>
<evidence type="ECO:0000313" key="7">
    <source>
        <dbReference type="EMBL" id="AJW67409.1"/>
    </source>
</evidence>
<keyword evidence="6" id="KW-1133">Transmembrane helix</keyword>
<dbReference type="Pfam" id="PF05829">
    <property type="entry name" value="Adeno_PX"/>
    <property type="match status" value="1"/>
</dbReference>
<keyword evidence="6" id="KW-0812">Transmembrane</keyword>
<keyword evidence="4" id="KW-0238">DNA-binding</keyword>
<feature type="region of interest" description="Disordered" evidence="5">
    <location>
        <begin position="9"/>
        <end position="28"/>
    </location>
</feature>
<keyword evidence="6" id="KW-0472">Membrane</keyword>
<dbReference type="InterPro" id="IPR008393">
    <property type="entry name" value="Adenovirus_late_L2_mu_core"/>
</dbReference>
<organism evidence="7">
    <name type="scientific">short-tailed pygmy chameleon adenovirus 1</name>
    <dbReference type="NCBI Taxonomy" id="1631551"/>
    <lineage>
        <taxon>Viruses</taxon>
        <taxon>Varidnaviria</taxon>
        <taxon>Bamfordvirae</taxon>
        <taxon>Preplasmiviricota</taxon>
        <taxon>Polisuviricotina</taxon>
        <taxon>Pharingeaviricetes</taxon>
        <taxon>Rowavirales</taxon>
        <taxon>Adenoviridae</taxon>
    </lineage>
</organism>
<evidence type="ECO:0000256" key="3">
    <source>
        <dbReference type="ARBA" id="ARBA00022921"/>
    </source>
</evidence>